<dbReference type="GeneID" id="27357620"/>
<dbReference type="SUPFAM" id="SSF51735">
    <property type="entry name" value="NAD(P)-binding Rossmann-fold domains"/>
    <property type="match status" value="1"/>
</dbReference>
<dbReference type="GO" id="GO:0016491">
    <property type="term" value="F:oxidoreductase activity"/>
    <property type="evidence" value="ECO:0007669"/>
    <property type="project" value="UniProtKB-KW"/>
</dbReference>
<dbReference type="Proteomes" id="UP000053342">
    <property type="component" value="Unassembled WGS sequence"/>
</dbReference>
<evidence type="ECO:0000256" key="5">
    <source>
        <dbReference type="ARBA" id="ARBA00023098"/>
    </source>
</evidence>
<keyword evidence="5" id="KW-0443">Lipid metabolism</keyword>
<gene>
    <name evidence="6" type="ORF">PV06_05546</name>
</gene>
<dbReference type="VEuPathDB" id="FungiDB:PV06_05546"/>
<evidence type="ECO:0000313" key="7">
    <source>
        <dbReference type="Proteomes" id="UP000053342"/>
    </source>
</evidence>
<dbReference type="PANTHER" id="PTHR43180">
    <property type="entry name" value="3-OXOACYL-(ACYL-CARRIER-PROTEIN) REDUCTASE (AFU_ORTHOLOGUE AFUA_6G11210)"/>
    <property type="match status" value="1"/>
</dbReference>
<dbReference type="OrthoDB" id="1669814at2759"/>
<dbReference type="PROSITE" id="PS00061">
    <property type="entry name" value="ADH_SHORT"/>
    <property type="match status" value="1"/>
</dbReference>
<dbReference type="Gene3D" id="3.40.50.720">
    <property type="entry name" value="NAD(P)-binding Rossmann-like Domain"/>
    <property type="match status" value="1"/>
</dbReference>
<dbReference type="STRING" id="215243.A0A0D2BWU6"/>
<organism evidence="6 7">
    <name type="scientific">Exophiala oligosperma</name>
    <dbReference type="NCBI Taxonomy" id="215243"/>
    <lineage>
        <taxon>Eukaryota</taxon>
        <taxon>Fungi</taxon>
        <taxon>Dikarya</taxon>
        <taxon>Ascomycota</taxon>
        <taxon>Pezizomycotina</taxon>
        <taxon>Eurotiomycetes</taxon>
        <taxon>Chaetothyriomycetidae</taxon>
        <taxon>Chaetothyriales</taxon>
        <taxon>Herpotrichiellaceae</taxon>
        <taxon>Exophiala</taxon>
    </lineage>
</organism>
<accession>A0A0D2BWU6</accession>
<name>A0A0D2BWU6_9EURO</name>
<dbReference type="PANTHER" id="PTHR43180:SF28">
    <property type="entry name" value="NAD(P)-BINDING ROSSMANN-FOLD SUPERFAMILY PROTEIN"/>
    <property type="match status" value="1"/>
</dbReference>
<dbReference type="RefSeq" id="XP_016262168.1">
    <property type="nucleotide sequence ID" value="XM_016406564.1"/>
</dbReference>
<keyword evidence="4" id="KW-0520">NAD</keyword>
<proteinExistence type="inferred from homology"/>
<evidence type="ECO:0000256" key="4">
    <source>
        <dbReference type="ARBA" id="ARBA00023027"/>
    </source>
</evidence>
<evidence type="ECO:0000256" key="3">
    <source>
        <dbReference type="ARBA" id="ARBA00023002"/>
    </source>
</evidence>
<dbReference type="EMBL" id="KN847336">
    <property type="protein sequence ID" value="KIW41952.1"/>
    <property type="molecule type" value="Genomic_DNA"/>
</dbReference>
<dbReference type="PRINTS" id="PR00080">
    <property type="entry name" value="SDRFAMILY"/>
</dbReference>
<dbReference type="FunFam" id="3.40.50.720:FF:000084">
    <property type="entry name" value="Short-chain dehydrogenase reductase"/>
    <property type="match status" value="1"/>
</dbReference>
<keyword evidence="2" id="KW-0521">NADP</keyword>
<protein>
    <submittedName>
        <fullName evidence="6">Uncharacterized protein</fullName>
    </submittedName>
</protein>
<dbReference type="HOGENOM" id="CLU_010194_1_0_1"/>
<dbReference type="InterPro" id="IPR002347">
    <property type="entry name" value="SDR_fam"/>
</dbReference>
<dbReference type="PRINTS" id="PR00081">
    <property type="entry name" value="GDHRDH"/>
</dbReference>
<evidence type="ECO:0000256" key="2">
    <source>
        <dbReference type="ARBA" id="ARBA00022857"/>
    </source>
</evidence>
<keyword evidence="3" id="KW-0560">Oxidoreductase</keyword>
<dbReference type="InterPro" id="IPR036291">
    <property type="entry name" value="NAD(P)-bd_dom_sf"/>
</dbReference>
<sequence length="254" mass="26897">MSQQTGRLAGKTAVVTGAASGIGLAVTQLFLSEGAKVLAVDFSDKNIESAKSQLQADGFDSGSYTFHNADVADEESVIAFVEKGVTELGGLDIVVLNAGIGFIKPIVDTNAEEYDRLMRINARGPFLGVKYAAEKMKSLGNGGSIIITASLASEAAYGELSAYNMSKFAVRALSVTAAQEYAKHKIRVNTVSPSFVATPLVTLWGDLEERVKATTVGRTLEPSEVAKLFLFLASDDAKMVSGSNYRMDGGMLLH</sequence>
<evidence type="ECO:0000256" key="1">
    <source>
        <dbReference type="ARBA" id="ARBA00006484"/>
    </source>
</evidence>
<comment type="similarity">
    <text evidence="1">Belongs to the short-chain dehydrogenases/reductases (SDR) family.</text>
</comment>
<reference evidence="6 7" key="1">
    <citation type="submission" date="2015-01" db="EMBL/GenBank/DDBJ databases">
        <title>The Genome Sequence of Exophiala oligosperma CBS72588.</title>
        <authorList>
            <consortium name="The Broad Institute Genomics Platform"/>
            <person name="Cuomo C."/>
            <person name="de Hoog S."/>
            <person name="Gorbushina A."/>
            <person name="Stielow B."/>
            <person name="Teixiera M."/>
            <person name="Abouelleil A."/>
            <person name="Chapman S.B."/>
            <person name="Priest M."/>
            <person name="Young S.K."/>
            <person name="Wortman J."/>
            <person name="Nusbaum C."/>
            <person name="Birren B."/>
        </authorList>
    </citation>
    <scope>NUCLEOTIDE SEQUENCE [LARGE SCALE GENOMIC DNA]</scope>
    <source>
        <strain evidence="6 7">CBS 72588</strain>
    </source>
</reference>
<keyword evidence="7" id="KW-1185">Reference proteome</keyword>
<evidence type="ECO:0000313" key="6">
    <source>
        <dbReference type="EMBL" id="KIW41952.1"/>
    </source>
</evidence>
<dbReference type="InterPro" id="IPR020904">
    <property type="entry name" value="Sc_DH/Rdtase_CS"/>
</dbReference>
<dbReference type="Pfam" id="PF13561">
    <property type="entry name" value="adh_short_C2"/>
    <property type="match status" value="1"/>
</dbReference>
<dbReference type="GO" id="GO:0006629">
    <property type="term" value="P:lipid metabolic process"/>
    <property type="evidence" value="ECO:0007669"/>
    <property type="project" value="UniProtKB-KW"/>
</dbReference>
<dbReference type="AlphaFoldDB" id="A0A0D2BWU6"/>
<dbReference type="CDD" id="cd05233">
    <property type="entry name" value="SDR_c"/>
    <property type="match status" value="1"/>
</dbReference>